<protein>
    <submittedName>
        <fullName evidence="2">Uncharacterized protein</fullName>
    </submittedName>
</protein>
<reference evidence="2" key="1">
    <citation type="journal article" date="2014" name="Front. Microbiol.">
        <title>High frequency of phylogenetically diverse reductive dehalogenase-homologous genes in deep subseafloor sedimentary metagenomes.</title>
        <authorList>
            <person name="Kawai M."/>
            <person name="Futagami T."/>
            <person name="Toyoda A."/>
            <person name="Takaki Y."/>
            <person name="Nishi S."/>
            <person name="Hori S."/>
            <person name="Arai W."/>
            <person name="Tsubouchi T."/>
            <person name="Morono Y."/>
            <person name="Uchiyama I."/>
            <person name="Ito T."/>
            <person name="Fujiyama A."/>
            <person name="Inagaki F."/>
            <person name="Takami H."/>
        </authorList>
    </citation>
    <scope>NUCLEOTIDE SEQUENCE</scope>
    <source>
        <strain evidence="2">Expedition CK06-06</strain>
    </source>
</reference>
<keyword evidence="1" id="KW-1133">Transmembrane helix</keyword>
<dbReference type="EMBL" id="BARV01027127">
    <property type="protein sequence ID" value="GAI34009.1"/>
    <property type="molecule type" value="Genomic_DNA"/>
</dbReference>
<dbReference type="AlphaFoldDB" id="X1PT23"/>
<evidence type="ECO:0000313" key="2">
    <source>
        <dbReference type="EMBL" id="GAI34009.1"/>
    </source>
</evidence>
<accession>X1PT23</accession>
<gene>
    <name evidence="2" type="ORF">S06H3_43703</name>
</gene>
<keyword evidence="1" id="KW-0472">Membrane</keyword>
<feature type="transmembrane region" description="Helical" evidence="1">
    <location>
        <begin position="33"/>
        <end position="54"/>
    </location>
</feature>
<organism evidence="2">
    <name type="scientific">marine sediment metagenome</name>
    <dbReference type="NCBI Taxonomy" id="412755"/>
    <lineage>
        <taxon>unclassified sequences</taxon>
        <taxon>metagenomes</taxon>
        <taxon>ecological metagenomes</taxon>
    </lineage>
</organism>
<sequence>MNDNQQIVHTVKEQLRPPIERIPVFRWLKENLFSSWLNVILTVVSTALIVTVVFGL</sequence>
<keyword evidence="1" id="KW-0812">Transmembrane</keyword>
<comment type="caution">
    <text evidence="2">The sequence shown here is derived from an EMBL/GenBank/DDBJ whole genome shotgun (WGS) entry which is preliminary data.</text>
</comment>
<feature type="non-terminal residue" evidence="2">
    <location>
        <position position="56"/>
    </location>
</feature>
<evidence type="ECO:0000256" key="1">
    <source>
        <dbReference type="SAM" id="Phobius"/>
    </source>
</evidence>
<name>X1PT23_9ZZZZ</name>
<proteinExistence type="predicted"/>